<dbReference type="EMBL" id="JAHUZE010000004">
    <property type="protein sequence ID" value="MBV7380824.1"/>
    <property type="molecule type" value="Genomic_DNA"/>
</dbReference>
<organism evidence="2 3">
    <name type="scientific">Maritimibacter dapengensis</name>
    <dbReference type="NCBI Taxonomy" id="2836868"/>
    <lineage>
        <taxon>Bacteria</taxon>
        <taxon>Pseudomonadati</taxon>
        <taxon>Pseudomonadota</taxon>
        <taxon>Alphaproteobacteria</taxon>
        <taxon>Rhodobacterales</taxon>
        <taxon>Roseobacteraceae</taxon>
        <taxon>Maritimibacter</taxon>
    </lineage>
</organism>
<feature type="domain" description="Xylose isomerase-like TIM barrel" evidence="1">
    <location>
        <begin position="19"/>
        <end position="266"/>
    </location>
</feature>
<reference evidence="2 3" key="1">
    <citation type="submission" date="2021-05" db="EMBL/GenBank/DDBJ databases">
        <title>Culturable bacteria isolated from Daya Bay.</title>
        <authorList>
            <person name="Zheng W."/>
            <person name="Yu S."/>
            <person name="Huang Y."/>
        </authorList>
    </citation>
    <scope>NUCLEOTIDE SEQUENCE [LARGE SCALE GENOMIC DNA]</scope>
    <source>
        <strain evidence="2 3">DP4N28-5</strain>
    </source>
</reference>
<keyword evidence="3" id="KW-1185">Reference proteome</keyword>
<evidence type="ECO:0000259" key="1">
    <source>
        <dbReference type="Pfam" id="PF01261"/>
    </source>
</evidence>
<evidence type="ECO:0000313" key="2">
    <source>
        <dbReference type="EMBL" id="MBV7380824.1"/>
    </source>
</evidence>
<dbReference type="Proteomes" id="UP000756530">
    <property type="component" value="Unassembled WGS sequence"/>
</dbReference>
<comment type="caution">
    <text evidence="2">The sequence shown here is derived from an EMBL/GenBank/DDBJ whole genome shotgun (WGS) entry which is preliminary data.</text>
</comment>
<gene>
    <name evidence="2" type="ORF">KJP28_18005</name>
</gene>
<dbReference type="InterPro" id="IPR014621">
    <property type="entry name" value="UCP036778_sugar_epimerase"/>
</dbReference>
<protein>
    <submittedName>
        <fullName evidence="2">TIM barrel protein</fullName>
    </submittedName>
</protein>
<dbReference type="PANTHER" id="PTHR12110">
    <property type="entry name" value="HYDROXYPYRUVATE ISOMERASE"/>
    <property type="match status" value="1"/>
</dbReference>
<sequence>MKKALNQMTVPHLSFEAFLDLAADLGCIGVEARNDLDGYDRPLFDGMDPADAGAMVRAKGLRLVGLSQVYPFNTWDDERASEVRDLIATAKDAGAETISLIPRNDGTQGANGERQANLRIALKDIYPMLVDADMHALVEPLGFNRSSLRFKSELIETIKDLGVADRVRIVHDTFHHILAGGGEFFPEHTGIVHISAVVDPALAVDQMEDEHRVLVGEEDRLENAQQISALLAAGYDGPVSYECFAPETQQLTNPKEAIAASFAFIESRITAEAL</sequence>
<dbReference type="RefSeq" id="WP_218394008.1">
    <property type="nucleotide sequence ID" value="NZ_JAHUZE010000004.1"/>
</dbReference>
<dbReference type="InterPro" id="IPR050312">
    <property type="entry name" value="IolE/XylAMocC-like"/>
</dbReference>
<evidence type="ECO:0000313" key="3">
    <source>
        <dbReference type="Proteomes" id="UP000756530"/>
    </source>
</evidence>
<dbReference type="PIRSF" id="PIRSF036778">
    <property type="entry name" value="UCP036778"/>
    <property type="match status" value="1"/>
</dbReference>
<dbReference type="PANTHER" id="PTHR12110:SF21">
    <property type="entry name" value="XYLOSE ISOMERASE-LIKE TIM BARREL DOMAIN-CONTAINING PROTEIN"/>
    <property type="match status" value="1"/>
</dbReference>
<accession>A0ABS6T6I4</accession>
<name>A0ABS6T6I4_9RHOB</name>
<dbReference type="InterPro" id="IPR013022">
    <property type="entry name" value="Xyl_isomerase-like_TIM-brl"/>
</dbReference>
<dbReference type="Pfam" id="PF01261">
    <property type="entry name" value="AP_endonuc_2"/>
    <property type="match status" value="1"/>
</dbReference>
<proteinExistence type="predicted"/>